<feature type="chain" id="PRO_5040941176" evidence="11">
    <location>
        <begin position="17"/>
        <end position="1345"/>
    </location>
</feature>
<dbReference type="FunFam" id="1.20.1560.10:FF:000066">
    <property type="entry name" value="ABC multidrug transporter (Eurofung)"/>
    <property type="match status" value="1"/>
</dbReference>
<dbReference type="GO" id="GO:0016020">
    <property type="term" value="C:membrane"/>
    <property type="evidence" value="ECO:0007669"/>
    <property type="project" value="UniProtKB-SubCell"/>
</dbReference>
<dbReference type="EMBL" id="JAPEVB010000001">
    <property type="protein sequence ID" value="KAJ4397176.1"/>
    <property type="molecule type" value="Genomic_DNA"/>
</dbReference>
<dbReference type="CDD" id="cd18579">
    <property type="entry name" value="ABC_6TM_ABCC_D1"/>
    <property type="match status" value="1"/>
</dbReference>
<dbReference type="InterPro" id="IPR003593">
    <property type="entry name" value="AAA+_ATPase"/>
</dbReference>
<dbReference type="InterPro" id="IPR044726">
    <property type="entry name" value="ABCC_6TM_D2"/>
</dbReference>
<organism evidence="14 15">
    <name type="scientific">Gnomoniopsis smithogilvyi</name>
    <dbReference type="NCBI Taxonomy" id="1191159"/>
    <lineage>
        <taxon>Eukaryota</taxon>
        <taxon>Fungi</taxon>
        <taxon>Dikarya</taxon>
        <taxon>Ascomycota</taxon>
        <taxon>Pezizomycotina</taxon>
        <taxon>Sordariomycetes</taxon>
        <taxon>Sordariomycetidae</taxon>
        <taxon>Diaporthales</taxon>
        <taxon>Gnomoniaceae</taxon>
        <taxon>Gnomoniopsis</taxon>
    </lineage>
</organism>
<feature type="domain" description="ABC transporter" evidence="12">
    <location>
        <begin position="463"/>
        <end position="694"/>
    </location>
</feature>
<keyword evidence="8 10" id="KW-0472">Membrane</keyword>
<protein>
    <submittedName>
        <fullName evidence="14">Uncharacterized protein</fullName>
    </submittedName>
</protein>
<feature type="transmembrane region" description="Helical" evidence="10">
    <location>
        <begin position="30"/>
        <end position="48"/>
    </location>
</feature>
<evidence type="ECO:0000256" key="1">
    <source>
        <dbReference type="ARBA" id="ARBA00004141"/>
    </source>
</evidence>
<evidence type="ECO:0000256" key="7">
    <source>
        <dbReference type="ARBA" id="ARBA00023026"/>
    </source>
</evidence>
<keyword evidence="2" id="KW-0813">Transport</keyword>
<evidence type="ECO:0000256" key="9">
    <source>
        <dbReference type="ARBA" id="ARBA00059074"/>
    </source>
</evidence>
<gene>
    <name evidence="14" type="ORF">N0V93_001400</name>
</gene>
<dbReference type="InterPro" id="IPR027417">
    <property type="entry name" value="P-loop_NTPase"/>
</dbReference>
<feature type="transmembrane region" description="Helical" evidence="10">
    <location>
        <begin position="277"/>
        <end position="302"/>
    </location>
</feature>
<dbReference type="Gene3D" id="1.20.1560.10">
    <property type="entry name" value="ABC transporter type 1, transmembrane domain"/>
    <property type="match status" value="2"/>
</dbReference>
<dbReference type="Gene3D" id="3.40.50.300">
    <property type="entry name" value="P-loop containing nucleotide triphosphate hydrolases"/>
    <property type="match status" value="2"/>
</dbReference>
<dbReference type="PROSITE" id="PS50929">
    <property type="entry name" value="ABC_TM1F"/>
    <property type="match status" value="2"/>
</dbReference>
<feature type="domain" description="ABC transporter" evidence="12">
    <location>
        <begin position="1099"/>
        <end position="1340"/>
    </location>
</feature>
<comment type="function">
    <text evidence="9">ABC-type transporter; part of the gene cluster that mediates the biosynthesis of the phomopsins, a group of hexapeptide mycotoxins which infects lupins and causes lupinosis disease in livestock.</text>
</comment>
<dbReference type="CDD" id="cd03250">
    <property type="entry name" value="ABCC_MRP_domain1"/>
    <property type="match status" value="1"/>
</dbReference>
<evidence type="ECO:0000259" key="12">
    <source>
        <dbReference type="PROSITE" id="PS50893"/>
    </source>
</evidence>
<dbReference type="Proteomes" id="UP001140453">
    <property type="component" value="Unassembled WGS sequence"/>
</dbReference>
<proteinExistence type="predicted"/>
<dbReference type="PANTHER" id="PTHR24223:SF345">
    <property type="entry name" value="ABC MULTIDRUG TRANSPORTER (EUROFUNG)"/>
    <property type="match status" value="1"/>
</dbReference>
<sequence>MFLFVTILLDITQTRTMWLAAHTYDDLTFVRILTASTSWKALLILLESRRKQRWLRWDRKIHSPEETSGIYGIGTFSWLTTLFISGYKSLLTISDLFVLDRRMSAELLRSAFSDALERTKFFGRKNGLTRVFARTMVVPFLLPVAPRIALMGFSFCQPFLLETLLTYLEEPEDQPNAKNKGYGLIGATILIYTGIPLANAFYWYFHERALVMVRACLATAIYQKSLQAPASATNDSAALTLMSSDIETFKMGLMFLHEFWATPIQVAVACWLLERQLGAACAAPIVLVLVCVFCSTMVMRFVGPRQMAWMQRIQKRVGHTADVIGNLKNLKMSGLSEPVEKAIQGLREDELNVGGKFRSFLVVSIGISFSPVLLAPVFTFAVTYRNLDVTTIFTSISYILLLCEPLASFLQMAPRLMSGLACLQRIQDFLEKDTRHDFRHERRIAIAEQCHASSLDRPKSRAIQIINGNFGWNMGKPDAFTLNNINCSIPNGLTIVVGPVASGKSTLCSVLLGEVPNAQGEVIMGTNFRRVGYCAQMPFLFNTTIRQSIVGFSAVDEKRYTEVVEATMLSQDISSFPQGDDTMIGSNGVALSGGQKHRISMARALYLQCDLVIFDDVLSGLDASTEDRIFDRVFGHLGVLKRRGTVAVLCTHAVRHLPSADHIIALGDDGTIVEEGIFDELVKNKKYIHGLGIQAHLEKSISEDTALADNTIRKPERTQPGIVIKPGESTRTTGDRKVFGHYFRSIGIFWLLNFVFIGIMYGFSVNFSTVWLKYWSTDVSSPDPERSTSFYLGLYAMFQCLSLITLVIEAIIGLLVIIRIAGSDLHKAALRTLISAPLKFFTKTDTDVVTNLFSQDMTLIDGELPQALTNTSLQLWSAVGSAAVVATSSPYILISYPFITAFIYIVQRFYLRTSRQLRLLDLEAKSPLYTNFMDCLKGVTTYRAFGWTDHAISLNNDLLDTSQRPAYLLSMLQRWLAFVLGMVVAVMALLVVALSTQLRPAAGFTGASMVSIMSFGKTLANLVQMYTLLETSIGAVSRLKAFSDSTTAEDLPGENVVPPASWPDKGRIEIRDVSATYGDPGIHSSHDSESSIICGLGDIALGDLTQNTEHSIDLAVRDLVLTIKPGEKLAICGRTGSGKSSVILLLLRLLDPLPTCATNIIIDDIPLHTIDRSVLRSRIIAVPQDAVFFPNGTSFKKNLDPSATATDEQCIAVLHAVNLWPVVCDLDAGMTSDSLSQGQKQLFSLARAVLRRRVRGVVSGGVLILDEISSNVDMETDRSMQEIIRREFEGYTVVMVSHRLDVIVDVFDRVLVMEEGRVAEEGKPRELVEREGGMFRELWMVGKKG</sequence>
<dbReference type="GO" id="GO:0016887">
    <property type="term" value="F:ATP hydrolysis activity"/>
    <property type="evidence" value="ECO:0007669"/>
    <property type="project" value="InterPro"/>
</dbReference>
<keyword evidence="6 10" id="KW-1133">Transmembrane helix</keyword>
<dbReference type="PROSITE" id="PS50893">
    <property type="entry name" value="ABC_TRANSPORTER_2"/>
    <property type="match status" value="2"/>
</dbReference>
<feature type="transmembrane region" description="Helical" evidence="10">
    <location>
        <begin position="182"/>
        <end position="205"/>
    </location>
</feature>
<dbReference type="SMART" id="SM00382">
    <property type="entry name" value="AAA"/>
    <property type="match status" value="2"/>
</dbReference>
<name>A0A9W9D2P2_9PEZI</name>
<feature type="transmembrane region" description="Helical" evidence="10">
    <location>
        <begin position="140"/>
        <end position="161"/>
    </location>
</feature>
<keyword evidence="5" id="KW-0067">ATP-binding</keyword>
<dbReference type="SUPFAM" id="SSF52540">
    <property type="entry name" value="P-loop containing nucleoside triphosphate hydrolases"/>
    <property type="match status" value="2"/>
</dbReference>
<dbReference type="PANTHER" id="PTHR24223">
    <property type="entry name" value="ATP-BINDING CASSETTE SUB-FAMILY C"/>
    <property type="match status" value="1"/>
</dbReference>
<evidence type="ECO:0000256" key="6">
    <source>
        <dbReference type="ARBA" id="ARBA00022989"/>
    </source>
</evidence>
<feature type="transmembrane region" description="Helical" evidence="10">
    <location>
        <begin position="746"/>
        <end position="772"/>
    </location>
</feature>
<keyword evidence="15" id="KW-1185">Reference proteome</keyword>
<dbReference type="GO" id="GO:0005524">
    <property type="term" value="F:ATP binding"/>
    <property type="evidence" value="ECO:0007669"/>
    <property type="project" value="UniProtKB-KW"/>
</dbReference>
<evidence type="ECO:0000256" key="5">
    <source>
        <dbReference type="ARBA" id="ARBA00022840"/>
    </source>
</evidence>
<evidence type="ECO:0000256" key="2">
    <source>
        <dbReference type="ARBA" id="ARBA00022448"/>
    </source>
</evidence>
<evidence type="ECO:0000256" key="4">
    <source>
        <dbReference type="ARBA" id="ARBA00022741"/>
    </source>
</evidence>
<dbReference type="InterPro" id="IPR003439">
    <property type="entry name" value="ABC_transporter-like_ATP-bd"/>
</dbReference>
<evidence type="ECO:0000313" key="14">
    <source>
        <dbReference type="EMBL" id="KAJ4397176.1"/>
    </source>
</evidence>
<feature type="domain" description="ABC transmembrane type-1" evidence="13">
    <location>
        <begin position="755"/>
        <end position="1031"/>
    </location>
</feature>
<dbReference type="PROSITE" id="PS00211">
    <property type="entry name" value="ABC_TRANSPORTER_1"/>
    <property type="match status" value="1"/>
</dbReference>
<reference evidence="14" key="1">
    <citation type="submission" date="2022-10" db="EMBL/GenBank/DDBJ databases">
        <title>Tapping the CABI collections for fungal endophytes: first genome assemblies for Collariella, Neodidymelliopsis, Ascochyta clinopodiicola, Didymella pomorum, Didymosphaeria variabile, Neocosmospora piperis and Neocucurbitaria cava.</title>
        <authorList>
            <person name="Hill R."/>
        </authorList>
    </citation>
    <scope>NUCLEOTIDE SEQUENCE</scope>
    <source>
        <strain evidence="14">IMI 355082</strain>
    </source>
</reference>
<dbReference type="InterPro" id="IPR011527">
    <property type="entry name" value="ABC1_TM_dom"/>
</dbReference>
<dbReference type="FunFam" id="1.20.1560.10:FF:000055">
    <property type="entry name" value="ABC multidrug transporter (Eurofung)"/>
    <property type="match status" value="1"/>
</dbReference>
<dbReference type="CDD" id="cd18580">
    <property type="entry name" value="ABC_6TM_ABCC_D2"/>
    <property type="match status" value="1"/>
</dbReference>
<dbReference type="OrthoDB" id="6500128at2759"/>
<dbReference type="GO" id="GO:0140359">
    <property type="term" value="F:ABC-type transporter activity"/>
    <property type="evidence" value="ECO:0007669"/>
    <property type="project" value="InterPro"/>
</dbReference>
<feature type="transmembrane region" description="Helical" evidence="10">
    <location>
        <begin position="390"/>
        <end position="410"/>
    </location>
</feature>
<feature type="transmembrane region" description="Helical" evidence="10">
    <location>
        <begin position="360"/>
        <end position="384"/>
    </location>
</feature>
<accession>A0A9W9D2P2</accession>
<evidence type="ECO:0000256" key="11">
    <source>
        <dbReference type="SAM" id="SignalP"/>
    </source>
</evidence>
<dbReference type="InterPro" id="IPR036640">
    <property type="entry name" value="ABC1_TM_sf"/>
</dbReference>
<evidence type="ECO:0000256" key="8">
    <source>
        <dbReference type="ARBA" id="ARBA00023136"/>
    </source>
</evidence>
<feature type="transmembrane region" description="Helical" evidence="10">
    <location>
        <begin position="792"/>
        <end position="818"/>
    </location>
</feature>
<evidence type="ECO:0000313" key="15">
    <source>
        <dbReference type="Proteomes" id="UP001140453"/>
    </source>
</evidence>
<keyword evidence="11" id="KW-0732">Signal</keyword>
<feature type="transmembrane region" description="Helical" evidence="10">
    <location>
        <begin position="975"/>
        <end position="995"/>
    </location>
</feature>
<keyword evidence="4" id="KW-0547">Nucleotide-binding</keyword>
<feature type="domain" description="ABC transmembrane type-1" evidence="13">
    <location>
        <begin position="148"/>
        <end position="418"/>
    </location>
</feature>
<dbReference type="Pfam" id="PF00664">
    <property type="entry name" value="ABC_membrane"/>
    <property type="match status" value="2"/>
</dbReference>
<dbReference type="InterPro" id="IPR050173">
    <property type="entry name" value="ABC_transporter_C-like"/>
</dbReference>
<evidence type="ECO:0000256" key="3">
    <source>
        <dbReference type="ARBA" id="ARBA00022692"/>
    </source>
</evidence>
<keyword evidence="7" id="KW-0843">Virulence</keyword>
<dbReference type="InterPro" id="IPR017871">
    <property type="entry name" value="ABC_transporter-like_CS"/>
</dbReference>
<dbReference type="InterPro" id="IPR044746">
    <property type="entry name" value="ABCC_6TM_D1"/>
</dbReference>
<comment type="subcellular location">
    <subcellularLocation>
        <location evidence="1">Membrane</location>
        <topology evidence="1">Multi-pass membrane protein</topology>
    </subcellularLocation>
</comment>
<keyword evidence="3 10" id="KW-0812">Transmembrane</keyword>
<dbReference type="SUPFAM" id="SSF90123">
    <property type="entry name" value="ABC transporter transmembrane region"/>
    <property type="match status" value="2"/>
</dbReference>
<evidence type="ECO:0000259" key="13">
    <source>
        <dbReference type="PROSITE" id="PS50929"/>
    </source>
</evidence>
<evidence type="ECO:0000256" key="10">
    <source>
        <dbReference type="SAM" id="Phobius"/>
    </source>
</evidence>
<feature type="signal peptide" evidence="11">
    <location>
        <begin position="1"/>
        <end position="16"/>
    </location>
</feature>
<comment type="caution">
    <text evidence="14">The sequence shown here is derived from an EMBL/GenBank/DDBJ whole genome shotgun (WGS) entry which is preliminary data.</text>
</comment>
<dbReference type="Pfam" id="PF00005">
    <property type="entry name" value="ABC_tran"/>
    <property type="match status" value="2"/>
</dbReference>
<feature type="transmembrane region" description="Helical" evidence="10">
    <location>
        <begin position="891"/>
        <end position="911"/>
    </location>
</feature>